<dbReference type="EMBL" id="JADKBR010000016">
    <property type="protein sequence ID" value="MBK8891016.1"/>
    <property type="molecule type" value="Genomic_DNA"/>
</dbReference>
<dbReference type="SUPFAM" id="SSF159594">
    <property type="entry name" value="XCC0632-like"/>
    <property type="match status" value="1"/>
</dbReference>
<dbReference type="Proteomes" id="UP000808146">
    <property type="component" value="Unassembled WGS sequence"/>
</dbReference>
<reference evidence="2" key="1">
    <citation type="submission" date="2020-10" db="EMBL/GenBank/DDBJ databases">
        <title>Connecting structure to function with the recovery of over 1000 high-quality activated sludge metagenome-assembled genomes encoding full-length rRNA genes using long-read sequencing.</title>
        <authorList>
            <person name="Singleton C.M."/>
            <person name="Petriglieri F."/>
            <person name="Kristensen J.M."/>
            <person name="Kirkegaard R.H."/>
            <person name="Michaelsen T.Y."/>
            <person name="Andersen M.H."/>
            <person name="Karst S.M."/>
            <person name="Dueholm M.S."/>
            <person name="Nielsen P.H."/>
            <person name="Albertsen M."/>
        </authorList>
    </citation>
    <scope>NUCLEOTIDE SEQUENCE</scope>
    <source>
        <strain evidence="2">OdNE_18-Q3-R46-58_BAT3C.305</strain>
    </source>
</reference>
<sequence length="198" mass="21336">MLTLFAGLLLAACYSSGKRGGDSAMALYDFGQPVAPVSVPSELGDLAVEVRAPLWLDSLGIEYRLAYAEPLRLREYTRARWVGPPAQLVQQRLIQKLGALPAGQGRTRCVLRMDLDEFNQVFDTPTMSRGVIEGRVQLLDRSRAVVVGYPFRIEKPAPSADARGGVAALTVAVDQLAADLLVRQKTVDGGAKAAVCKP</sequence>
<evidence type="ECO:0000259" key="1">
    <source>
        <dbReference type="Pfam" id="PF03886"/>
    </source>
</evidence>
<organism evidence="2 3">
    <name type="scientific">Candidatus Dechloromonas phosphorivorans</name>
    <dbReference type="NCBI Taxonomy" id="2899244"/>
    <lineage>
        <taxon>Bacteria</taxon>
        <taxon>Pseudomonadati</taxon>
        <taxon>Pseudomonadota</taxon>
        <taxon>Betaproteobacteria</taxon>
        <taxon>Rhodocyclales</taxon>
        <taxon>Azonexaceae</taxon>
        <taxon>Dechloromonas</taxon>
    </lineage>
</organism>
<dbReference type="InterPro" id="IPR005586">
    <property type="entry name" value="ABC_trans_aux"/>
</dbReference>
<feature type="domain" description="ABC-type transport auxiliary lipoprotein component" evidence="1">
    <location>
        <begin position="49"/>
        <end position="179"/>
    </location>
</feature>
<comment type="caution">
    <text evidence="2">The sequence shown here is derived from an EMBL/GenBank/DDBJ whole genome shotgun (WGS) entry which is preliminary data.</text>
</comment>
<dbReference type="AlphaFoldDB" id="A0A9D7LNT5"/>
<name>A0A9D7LNT5_9RHOO</name>
<proteinExistence type="predicted"/>
<dbReference type="Gene3D" id="3.40.50.10610">
    <property type="entry name" value="ABC-type transport auxiliary lipoprotein component"/>
    <property type="match status" value="1"/>
</dbReference>
<dbReference type="Pfam" id="PF03886">
    <property type="entry name" value="ABC_trans_aux"/>
    <property type="match status" value="1"/>
</dbReference>
<evidence type="ECO:0000313" key="2">
    <source>
        <dbReference type="EMBL" id="MBK8891016.1"/>
    </source>
</evidence>
<evidence type="ECO:0000313" key="3">
    <source>
        <dbReference type="Proteomes" id="UP000808146"/>
    </source>
</evidence>
<gene>
    <name evidence="2" type="ORF">IPN75_11855</name>
</gene>
<accession>A0A9D7LNT5</accession>
<protein>
    <submittedName>
        <fullName evidence="2">Membrane integrity-associated transporter subunit PqiC</fullName>
    </submittedName>
</protein>